<comment type="caution">
    <text evidence="1">The sequence shown here is derived from an EMBL/GenBank/DDBJ whole genome shotgun (WGS) entry which is preliminary data.</text>
</comment>
<proteinExistence type="predicted"/>
<accession>A0A4R3LKS3</accession>
<evidence type="ECO:0000313" key="4">
    <source>
        <dbReference type="Proteomes" id="UP000315577"/>
    </source>
</evidence>
<dbReference type="EMBL" id="SMAH01000003">
    <property type="protein sequence ID" value="TCS99134.1"/>
    <property type="molecule type" value="Genomic_DNA"/>
</dbReference>
<reference evidence="1 3" key="1">
    <citation type="submission" date="2019-03" db="EMBL/GenBank/DDBJ databases">
        <title>Genomic Encyclopedia of Type Strains, Phase IV (KMG-IV): sequencing the most valuable type-strain genomes for metagenomic binning, comparative biology and taxonomic classification.</title>
        <authorList>
            <person name="Goeker M."/>
        </authorList>
    </citation>
    <scope>NUCLEOTIDE SEQUENCE [LARGE SCALE GENOMIC DNA]</scope>
    <source>
        <strain evidence="1 3">DSM 12034</strain>
    </source>
</reference>
<protein>
    <submittedName>
        <fullName evidence="1">Uncharacterized protein</fullName>
    </submittedName>
</protein>
<dbReference type="OrthoDB" id="9808883at2"/>
<evidence type="ECO:0000313" key="3">
    <source>
        <dbReference type="Proteomes" id="UP000295536"/>
    </source>
</evidence>
<reference evidence="2 4" key="2">
    <citation type="submission" date="2019-07" db="EMBL/GenBank/DDBJ databases">
        <title>Tepidimonas ignava SPS-1037 draft genome.</title>
        <authorList>
            <person name="Da Costa M.S."/>
            <person name="Froufe H.J.C."/>
            <person name="Egas C."/>
            <person name="Albuquerque L."/>
        </authorList>
    </citation>
    <scope>NUCLEOTIDE SEQUENCE [LARGE SCALE GENOMIC DNA]</scope>
    <source>
        <strain evidence="2 4">SPS-1037</strain>
    </source>
</reference>
<dbReference type="RefSeq" id="WP_132961879.1">
    <property type="nucleotide sequence ID" value="NZ_SMAH01000003.1"/>
</dbReference>
<dbReference type="Proteomes" id="UP000315577">
    <property type="component" value="Unassembled WGS sequence"/>
</dbReference>
<dbReference type="AlphaFoldDB" id="A0A4R3LKS3"/>
<dbReference type="Proteomes" id="UP000295536">
    <property type="component" value="Unassembled WGS sequence"/>
</dbReference>
<name>A0A4R3LKS3_9BURK</name>
<dbReference type="EMBL" id="VJNC01000004">
    <property type="protein sequence ID" value="TSE22782.1"/>
    <property type="molecule type" value="Genomic_DNA"/>
</dbReference>
<keyword evidence="4" id="KW-1185">Reference proteome</keyword>
<evidence type="ECO:0000313" key="2">
    <source>
        <dbReference type="EMBL" id="TSE22782.1"/>
    </source>
</evidence>
<organism evidence="1 3">
    <name type="scientific">Tepidimonas ignava</name>
    <dbReference type="NCBI Taxonomy" id="114249"/>
    <lineage>
        <taxon>Bacteria</taxon>
        <taxon>Pseudomonadati</taxon>
        <taxon>Pseudomonadota</taxon>
        <taxon>Betaproteobacteria</taxon>
        <taxon>Burkholderiales</taxon>
        <taxon>Tepidimonas</taxon>
    </lineage>
</organism>
<sequence>MKTPQTYPCTRCEGKGRLPHYANVLGGVCFKCGGTGRQKTRPAAPSRRWSVNAIRTTDHHDCVVFHVRAKTEREALNKAFAALSRAREQIYDPTTIRVTPWPDSIEKALGFSIEQRVHTGIATTNP</sequence>
<gene>
    <name evidence="1" type="ORF">EDC36_103198</name>
    <name evidence="2" type="ORF">Tigna_00757</name>
</gene>
<evidence type="ECO:0000313" key="1">
    <source>
        <dbReference type="EMBL" id="TCS99134.1"/>
    </source>
</evidence>